<dbReference type="EMBL" id="BMRB01000002">
    <property type="protein sequence ID" value="GGS33358.1"/>
    <property type="molecule type" value="Genomic_DNA"/>
</dbReference>
<feature type="compositionally biased region" description="Basic and acidic residues" evidence="1">
    <location>
        <begin position="44"/>
        <end position="56"/>
    </location>
</feature>
<dbReference type="AlphaFoldDB" id="A0A918GFT4"/>
<reference evidence="2" key="1">
    <citation type="journal article" date="2014" name="Int. J. Syst. Evol. Microbiol.">
        <title>Complete genome sequence of Corynebacterium casei LMG S-19264T (=DSM 44701T), isolated from a smear-ripened cheese.</title>
        <authorList>
            <consortium name="US DOE Joint Genome Institute (JGI-PGF)"/>
            <person name="Walter F."/>
            <person name="Albersmeier A."/>
            <person name="Kalinowski J."/>
            <person name="Ruckert C."/>
        </authorList>
    </citation>
    <scope>NUCLEOTIDE SEQUENCE</scope>
    <source>
        <strain evidence="2">JCM 3276</strain>
    </source>
</reference>
<gene>
    <name evidence="2" type="ORF">GCM10010171_29410</name>
</gene>
<protein>
    <recommendedName>
        <fullName evidence="4">DUF3558 domain-containing protein</fullName>
    </recommendedName>
</protein>
<name>A0A918GFT4_9PSEU</name>
<keyword evidence="3" id="KW-1185">Reference proteome</keyword>
<organism evidence="2 3">
    <name type="scientific">Actinokineospora fastidiosa</name>
    <dbReference type="NCBI Taxonomy" id="1816"/>
    <lineage>
        <taxon>Bacteria</taxon>
        <taxon>Bacillati</taxon>
        <taxon>Actinomycetota</taxon>
        <taxon>Actinomycetes</taxon>
        <taxon>Pseudonocardiales</taxon>
        <taxon>Pseudonocardiaceae</taxon>
        <taxon>Actinokineospora</taxon>
    </lineage>
</organism>
<sequence>MLTALVPIVLTLAGCSTTEPGSAVSHETGTTTVPPAVTTPPLTEKPEPDAPPEIRDGPAPGDWARRPCDLLDDASARAVGIAGSAEVSTISTLGGKCLREQDGQRLEYVLYSEYSLFYQPYTRTTKWRYYGEAGLGRQLAGVFADEDPPTRECLVAVGLTAESSLEVTLSGPEDPDVCERALAVAAHVVDGIARG</sequence>
<dbReference type="Proteomes" id="UP000660680">
    <property type="component" value="Unassembled WGS sequence"/>
</dbReference>
<evidence type="ECO:0000256" key="1">
    <source>
        <dbReference type="SAM" id="MobiDB-lite"/>
    </source>
</evidence>
<evidence type="ECO:0000313" key="3">
    <source>
        <dbReference type="Proteomes" id="UP000660680"/>
    </source>
</evidence>
<proteinExistence type="predicted"/>
<accession>A0A918GFT4</accession>
<evidence type="ECO:0000313" key="2">
    <source>
        <dbReference type="EMBL" id="GGS33358.1"/>
    </source>
</evidence>
<evidence type="ECO:0008006" key="4">
    <source>
        <dbReference type="Google" id="ProtNLM"/>
    </source>
</evidence>
<feature type="compositionally biased region" description="Low complexity" evidence="1">
    <location>
        <begin position="28"/>
        <end position="42"/>
    </location>
</feature>
<dbReference type="RefSeq" id="WP_189210964.1">
    <property type="nucleotide sequence ID" value="NZ_BMRB01000002.1"/>
</dbReference>
<feature type="region of interest" description="Disordered" evidence="1">
    <location>
        <begin position="17"/>
        <end position="66"/>
    </location>
</feature>
<reference evidence="2" key="2">
    <citation type="submission" date="2020-09" db="EMBL/GenBank/DDBJ databases">
        <authorList>
            <person name="Sun Q."/>
            <person name="Ohkuma M."/>
        </authorList>
    </citation>
    <scope>NUCLEOTIDE SEQUENCE</scope>
    <source>
        <strain evidence="2">JCM 3276</strain>
    </source>
</reference>
<comment type="caution">
    <text evidence="2">The sequence shown here is derived from an EMBL/GenBank/DDBJ whole genome shotgun (WGS) entry which is preliminary data.</text>
</comment>